<keyword evidence="1" id="KW-0732">Signal</keyword>
<dbReference type="RefSeq" id="WP_064719736.1">
    <property type="nucleotide sequence ID" value="NZ_LXEV01000021.1"/>
</dbReference>
<dbReference type="PROSITE" id="PS51257">
    <property type="entry name" value="PROKAR_LIPOPROTEIN"/>
    <property type="match status" value="1"/>
</dbReference>
<evidence type="ECO:0008006" key="4">
    <source>
        <dbReference type="Google" id="ProtNLM"/>
    </source>
</evidence>
<dbReference type="Proteomes" id="UP000078250">
    <property type="component" value="Unassembled WGS sequence"/>
</dbReference>
<sequence length="206" mass="23482">MLTISRFKTVIVLMTSLLLSACDNNSTTSTSKKIADYPVQGISGFNIHYPTSFSMNRKDTEHYFQLLPDYVQDVTTEMLVYKSEPICNLTEVRLAYFKMNEIMTYDINSGAQGIVDNIALLDGMKEIFTSIKPLDISGFQGRHVFFEGKMAQENVSYEGILVADTKTNRVWQLQFIADVNSQSNREKHRQLLECTSEYVNSITIEK</sequence>
<feature type="signal peptide" evidence="1">
    <location>
        <begin position="1"/>
        <end position="21"/>
    </location>
</feature>
<dbReference type="EMBL" id="LXEV01000021">
    <property type="protein sequence ID" value="OAT47228.1"/>
    <property type="molecule type" value="Genomic_DNA"/>
</dbReference>
<gene>
    <name evidence="2" type="ORF">M997_1755</name>
</gene>
<evidence type="ECO:0000256" key="1">
    <source>
        <dbReference type="SAM" id="SignalP"/>
    </source>
</evidence>
<reference evidence="2 3" key="1">
    <citation type="submission" date="2016-04" db="EMBL/GenBank/DDBJ databases">
        <title>ATOL: Assembling a taxonomically balanced genome-scale reconstruction of the evolutionary history of the Enterobacteriaceae.</title>
        <authorList>
            <person name="Plunkett G.III."/>
            <person name="Neeno-Eckwall E.C."/>
            <person name="Glasner J.D."/>
            <person name="Perna N.T."/>
        </authorList>
    </citation>
    <scope>NUCLEOTIDE SEQUENCE [LARGE SCALE GENOMIC DNA]</scope>
    <source>
        <strain evidence="2 3">ATCC 700826</strain>
    </source>
</reference>
<evidence type="ECO:0000313" key="3">
    <source>
        <dbReference type="Proteomes" id="UP000078250"/>
    </source>
</evidence>
<proteinExistence type="predicted"/>
<name>A0AAJ3LUG0_PROHU</name>
<organism evidence="2 3">
    <name type="scientific">Proteus hauseri ATCC 700826</name>
    <dbReference type="NCBI Taxonomy" id="1354271"/>
    <lineage>
        <taxon>Bacteria</taxon>
        <taxon>Pseudomonadati</taxon>
        <taxon>Pseudomonadota</taxon>
        <taxon>Gammaproteobacteria</taxon>
        <taxon>Enterobacterales</taxon>
        <taxon>Morganellaceae</taxon>
        <taxon>Proteus</taxon>
    </lineage>
</organism>
<evidence type="ECO:0000313" key="2">
    <source>
        <dbReference type="EMBL" id="OAT47228.1"/>
    </source>
</evidence>
<keyword evidence="3" id="KW-1185">Reference proteome</keyword>
<protein>
    <recommendedName>
        <fullName evidence="4">Lipoprotein</fullName>
    </recommendedName>
</protein>
<comment type="caution">
    <text evidence="2">The sequence shown here is derived from an EMBL/GenBank/DDBJ whole genome shotgun (WGS) entry which is preliminary data.</text>
</comment>
<accession>A0AAJ3LUG0</accession>
<feature type="chain" id="PRO_5042617396" description="Lipoprotein" evidence="1">
    <location>
        <begin position="22"/>
        <end position="206"/>
    </location>
</feature>
<dbReference type="AlphaFoldDB" id="A0AAJ3LUG0"/>